<evidence type="ECO:0000313" key="3">
    <source>
        <dbReference type="Proteomes" id="UP000256488"/>
    </source>
</evidence>
<keyword evidence="1" id="KW-1133">Transmembrane helix</keyword>
<protein>
    <recommendedName>
        <fullName evidence="4">Yip1 domain protein</fullName>
    </recommendedName>
</protein>
<accession>A0A3E0WJH9</accession>
<feature type="transmembrane region" description="Helical" evidence="1">
    <location>
        <begin position="51"/>
        <end position="76"/>
    </location>
</feature>
<evidence type="ECO:0000313" key="2">
    <source>
        <dbReference type="EMBL" id="RFA33132.1"/>
    </source>
</evidence>
<dbReference type="RefSeq" id="WP_116279162.1">
    <property type="nucleotide sequence ID" value="NZ_NFZX01000043.1"/>
</dbReference>
<organism evidence="2 3">
    <name type="scientific">Virgibacillus dokdonensis</name>
    <dbReference type="NCBI Taxonomy" id="302167"/>
    <lineage>
        <taxon>Bacteria</taxon>
        <taxon>Bacillati</taxon>
        <taxon>Bacillota</taxon>
        <taxon>Bacilli</taxon>
        <taxon>Bacillales</taxon>
        <taxon>Bacillaceae</taxon>
        <taxon>Virgibacillus</taxon>
    </lineage>
</organism>
<keyword evidence="1" id="KW-0812">Transmembrane</keyword>
<feature type="transmembrane region" description="Helical" evidence="1">
    <location>
        <begin position="156"/>
        <end position="177"/>
    </location>
</feature>
<dbReference type="EMBL" id="NFZX01000043">
    <property type="protein sequence ID" value="RFA33132.1"/>
    <property type="molecule type" value="Genomic_DNA"/>
</dbReference>
<dbReference type="Proteomes" id="UP000256488">
    <property type="component" value="Unassembled WGS sequence"/>
</dbReference>
<evidence type="ECO:0000256" key="1">
    <source>
        <dbReference type="SAM" id="Phobius"/>
    </source>
</evidence>
<reference evidence="2 3" key="1">
    <citation type="submission" date="2017-05" db="EMBL/GenBank/DDBJ databases">
        <title>Virgibacillus sp. AK90 isolated from a saltern of Kakinada, India.</title>
        <authorList>
            <person name="Gupta V."/>
            <person name="Sidhu C."/>
            <person name="Korpole S."/>
            <person name="Pinnaka A.K."/>
        </authorList>
    </citation>
    <scope>NUCLEOTIDE SEQUENCE [LARGE SCALE GENOMIC DNA]</scope>
    <source>
        <strain evidence="2 3">AK90</strain>
    </source>
</reference>
<keyword evidence="1" id="KW-0472">Membrane</keyword>
<name>A0A3E0WJH9_9BACI</name>
<feature type="transmembrane region" description="Helical" evidence="1">
    <location>
        <begin position="126"/>
        <end position="144"/>
    </location>
</feature>
<comment type="caution">
    <text evidence="2">The sequence shown here is derived from an EMBL/GenBank/DDBJ whole genome shotgun (WGS) entry which is preliminary data.</text>
</comment>
<proteinExistence type="predicted"/>
<evidence type="ECO:0008006" key="4">
    <source>
        <dbReference type="Google" id="ProtNLM"/>
    </source>
</evidence>
<dbReference type="AlphaFoldDB" id="A0A3E0WJH9"/>
<gene>
    <name evidence="2" type="ORF">CAI16_15660</name>
</gene>
<feature type="transmembrane region" description="Helical" evidence="1">
    <location>
        <begin position="88"/>
        <end position="106"/>
    </location>
</feature>
<sequence>MEIRKWIIFILFIVIILFLLFLSTKNGLDNILFLLPEDIEFIVENKEHVLIISYVMQTFILITVLIFEVILLFFLTRLGLGKQFQLKEYVIPVLITSMLGLALNFVYNELFLTNTSSMDDYKNYVLSTPINYLIKPILICYLLFHFKILSSKVLDWIIVGGGYLLFTYVPGFLLLSFL</sequence>